<evidence type="ECO:0000313" key="2">
    <source>
        <dbReference type="Proteomes" id="UP000284689"/>
    </source>
</evidence>
<dbReference type="Proteomes" id="UP000284689">
    <property type="component" value="Unassembled WGS sequence"/>
</dbReference>
<dbReference type="PANTHER" id="PTHR45661:SF3">
    <property type="entry name" value="IG-LIKE DOMAIN-CONTAINING PROTEIN"/>
    <property type="match status" value="1"/>
</dbReference>
<dbReference type="InterPro" id="IPR032675">
    <property type="entry name" value="LRR_dom_sf"/>
</dbReference>
<accession>A0A414F4S3</accession>
<organism evidence="1 2">
    <name type="scientific">Bacteroides caccae</name>
    <dbReference type="NCBI Taxonomy" id="47678"/>
    <lineage>
        <taxon>Bacteria</taxon>
        <taxon>Pseudomonadati</taxon>
        <taxon>Bacteroidota</taxon>
        <taxon>Bacteroidia</taxon>
        <taxon>Bacteroidales</taxon>
        <taxon>Bacteroidaceae</taxon>
        <taxon>Bacteroides</taxon>
    </lineage>
</organism>
<dbReference type="InterPro" id="IPR026906">
    <property type="entry name" value="LRR_5"/>
</dbReference>
<gene>
    <name evidence="1" type="ORF">DW794_21325</name>
</gene>
<name>A0A414F4S3_9BACE</name>
<dbReference type="SUPFAM" id="SSF52058">
    <property type="entry name" value="L domain-like"/>
    <property type="match status" value="1"/>
</dbReference>
<evidence type="ECO:0000313" key="1">
    <source>
        <dbReference type="EMBL" id="RHD41453.1"/>
    </source>
</evidence>
<dbReference type="Gene3D" id="3.80.10.10">
    <property type="entry name" value="Ribonuclease Inhibitor"/>
    <property type="match status" value="3"/>
</dbReference>
<dbReference type="EMBL" id="QSJD01000057">
    <property type="protein sequence ID" value="RHD41453.1"/>
    <property type="molecule type" value="Genomic_DNA"/>
</dbReference>
<comment type="caution">
    <text evidence="1">The sequence shown here is derived from an EMBL/GenBank/DDBJ whole genome shotgun (WGS) entry which is preliminary data.</text>
</comment>
<dbReference type="Pfam" id="PF13306">
    <property type="entry name" value="LRR_5"/>
    <property type="match status" value="3"/>
</dbReference>
<dbReference type="AlphaFoldDB" id="A0A414F4S3"/>
<dbReference type="PANTHER" id="PTHR45661">
    <property type="entry name" value="SURFACE ANTIGEN"/>
    <property type="match status" value="1"/>
</dbReference>
<reference evidence="1 2" key="1">
    <citation type="submission" date="2018-08" db="EMBL/GenBank/DDBJ databases">
        <title>A genome reference for cultivated species of the human gut microbiota.</title>
        <authorList>
            <person name="Zou Y."/>
            <person name="Xue W."/>
            <person name="Luo G."/>
        </authorList>
    </citation>
    <scope>NUCLEOTIDE SEQUENCE [LARGE SCALE GENOMIC DNA]</scope>
    <source>
        <strain evidence="1 2">AM31-16AC</strain>
    </source>
</reference>
<dbReference type="Gene3D" id="3.40.50.12480">
    <property type="match status" value="1"/>
</dbReference>
<proteinExistence type="predicted"/>
<protein>
    <submittedName>
        <fullName evidence="1">Leucine-rich repeat domain-containing protein</fullName>
    </submittedName>
</protein>
<sequence>MLMEQLSINIQNAGTLKELLGNTTIKEIQYLQLSGYLNGDDIRYLRKILSSPQHNRVHLDLLNTSILNGGGSYIYHYEIDLETCENEIGDYMFSGCCNLLSIILPRNITHIGDAAFQNCTYLKSIVISEYVTDIFNVDDFYCDGGSWNDQCYSPFNGCRQLEEFIVSENNRHFSSKDGVLFNKSQTRLISVPFAKKGVYIIPSGVTRIDSDALSECLYITSLYIPVNAVFSSYTPSNVYLYKLEQLEYLDIYDTVFTNEFGGIYSCPKLKEIRLHGKASFAFYSECPNLNRINYDDYFLYFNKENERFSVIFKDVESVPDYIFYQNNKIESVMIPSVTKTIGKSAFAECEYLETVDIGGVVEIGASAFECCQNLSHIKLGKNLRRIGISSFSGCIKLEKISLPSSVIEIDRYSFALCNNLYEVEMSNSLEFIHEGAFCSCERLFRFELTNQIKEIEKNVFKDCSSLKYIKIGENVKVIGEKAFANCCNLVEIYCLALKPPYVHVTTFDGINLQDCELHTKSCCLKAYKENEQWKHFIKEEIQFLQQPITNKQLSVSMFDTFFDKCKNEFVYQRGEMQYDNLYDKIKKTSNLKILCELSKLRGVAPNAADFKIVAMTPNTLFGFKQLLTKMGALIALKIWHETVNYEYSIATDIALYKTAQNIIKLIS</sequence>
<dbReference type="InterPro" id="IPR053139">
    <property type="entry name" value="Surface_bspA-like"/>
</dbReference>